<name>A0ACC2TMW3_9FUNG</name>
<comment type="caution">
    <text evidence="1">The sequence shown here is derived from an EMBL/GenBank/DDBJ whole genome shotgun (WGS) entry which is preliminary data.</text>
</comment>
<protein>
    <submittedName>
        <fullName evidence="1">Uncharacterized protein</fullName>
    </submittedName>
</protein>
<reference evidence="1" key="1">
    <citation type="submission" date="2022-04" db="EMBL/GenBank/DDBJ databases">
        <title>Genome of the entomopathogenic fungus Entomophthora muscae.</title>
        <authorList>
            <person name="Elya C."/>
            <person name="Lovett B.R."/>
            <person name="Lee E."/>
            <person name="Macias A.M."/>
            <person name="Hajek A.E."/>
            <person name="De Bivort B.L."/>
            <person name="Kasson M.T."/>
            <person name="De Fine Licht H.H."/>
            <person name="Stajich J.E."/>
        </authorList>
    </citation>
    <scope>NUCLEOTIDE SEQUENCE</scope>
    <source>
        <strain evidence="1">Berkeley</strain>
    </source>
</reference>
<evidence type="ECO:0000313" key="2">
    <source>
        <dbReference type="Proteomes" id="UP001165960"/>
    </source>
</evidence>
<accession>A0ACC2TMW3</accession>
<keyword evidence="2" id="KW-1185">Reference proteome</keyword>
<sequence length="143" mass="16285">MFQVYLLLRCPIDLCLGILMILSSFGVLSCLVLVFQVSLCFMFRVSLWFWCMIHFRVFLVYDSFSCVSGVWFILVWFCFLCDSFSCGSASCVSLFTVLVGVPRSSLFAARGAANAAEATCSAIFSCLKEIDKFSLRRWLFYQE</sequence>
<gene>
    <name evidence="1" type="ORF">DSO57_1039674</name>
</gene>
<dbReference type="Proteomes" id="UP001165960">
    <property type="component" value="Unassembled WGS sequence"/>
</dbReference>
<proteinExistence type="predicted"/>
<evidence type="ECO:0000313" key="1">
    <source>
        <dbReference type="EMBL" id="KAJ9075959.1"/>
    </source>
</evidence>
<organism evidence="1 2">
    <name type="scientific">Entomophthora muscae</name>
    <dbReference type="NCBI Taxonomy" id="34485"/>
    <lineage>
        <taxon>Eukaryota</taxon>
        <taxon>Fungi</taxon>
        <taxon>Fungi incertae sedis</taxon>
        <taxon>Zoopagomycota</taxon>
        <taxon>Entomophthoromycotina</taxon>
        <taxon>Entomophthoromycetes</taxon>
        <taxon>Entomophthorales</taxon>
        <taxon>Entomophthoraceae</taxon>
        <taxon>Entomophthora</taxon>
    </lineage>
</organism>
<dbReference type="EMBL" id="QTSX02002344">
    <property type="protein sequence ID" value="KAJ9075959.1"/>
    <property type="molecule type" value="Genomic_DNA"/>
</dbReference>